<keyword evidence="13" id="KW-1185">Reference proteome</keyword>
<comment type="caution">
    <text evidence="12">The sequence shown here is derived from an EMBL/GenBank/DDBJ whole genome shotgun (WGS) entry which is preliminary data.</text>
</comment>
<keyword evidence="2" id="KW-0813">Transport</keyword>
<keyword evidence="6" id="KW-0256">Endoplasmic reticulum</keyword>
<dbReference type="InterPro" id="IPR001680">
    <property type="entry name" value="WD40_rpt"/>
</dbReference>
<dbReference type="InterPro" id="IPR036322">
    <property type="entry name" value="WD40_repeat_dom_sf"/>
</dbReference>
<feature type="transmembrane region" description="Helical" evidence="11">
    <location>
        <begin position="341"/>
        <end position="362"/>
    </location>
</feature>
<dbReference type="GO" id="GO:0006888">
    <property type="term" value="P:endoplasmic reticulum to Golgi vesicle-mediated transport"/>
    <property type="evidence" value="ECO:0007669"/>
    <property type="project" value="TreeGrafter"/>
</dbReference>
<dbReference type="OrthoDB" id="538223at2759"/>
<dbReference type="SUPFAM" id="SSF50978">
    <property type="entry name" value="WD40 repeat-like"/>
    <property type="match status" value="1"/>
</dbReference>
<proteinExistence type="predicted"/>
<keyword evidence="9 11" id="KW-0472">Membrane</keyword>
<evidence type="ECO:0000256" key="9">
    <source>
        <dbReference type="ARBA" id="ARBA00023136"/>
    </source>
</evidence>
<reference evidence="12" key="1">
    <citation type="submission" date="2021-01" db="EMBL/GenBank/DDBJ databases">
        <title>Adiantum capillus-veneris genome.</title>
        <authorList>
            <person name="Fang Y."/>
            <person name="Liao Q."/>
        </authorList>
    </citation>
    <scope>NUCLEOTIDE SEQUENCE</scope>
    <source>
        <strain evidence="12">H3</strain>
        <tissue evidence="12">Leaf</tissue>
    </source>
</reference>
<dbReference type="AlphaFoldDB" id="A0A9D4ZGM1"/>
<organism evidence="12 13">
    <name type="scientific">Adiantum capillus-veneris</name>
    <name type="common">Maidenhair fern</name>
    <dbReference type="NCBI Taxonomy" id="13818"/>
    <lineage>
        <taxon>Eukaryota</taxon>
        <taxon>Viridiplantae</taxon>
        <taxon>Streptophyta</taxon>
        <taxon>Embryophyta</taxon>
        <taxon>Tracheophyta</taxon>
        <taxon>Polypodiopsida</taxon>
        <taxon>Polypodiidae</taxon>
        <taxon>Polypodiales</taxon>
        <taxon>Pteridineae</taxon>
        <taxon>Pteridaceae</taxon>
        <taxon>Vittarioideae</taxon>
        <taxon>Adiantum</taxon>
    </lineage>
</organism>
<keyword evidence="4 11" id="KW-0812">Transmembrane</keyword>
<dbReference type="InterPro" id="IPR045260">
    <property type="entry name" value="Sec12-like"/>
</dbReference>
<dbReference type="GO" id="GO:0005085">
    <property type="term" value="F:guanyl-nucleotide exchange factor activity"/>
    <property type="evidence" value="ECO:0007669"/>
    <property type="project" value="InterPro"/>
</dbReference>
<dbReference type="EMBL" id="JABFUD020000011">
    <property type="protein sequence ID" value="KAI5073312.1"/>
    <property type="molecule type" value="Genomic_DNA"/>
</dbReference>
<dbReference type="Gene3D" id="2.130.10.10">
    <property type="entry name" value="YVTN repeat-like/Quinoprotein amine dehydrogenase"/>
    <property type="match status" value="1"/>
</dbReference>
<evidence type="ECO:0000256" key="10">
    <source>
        <dbReference type="PROSITE-ProRule" id="PRU00221"/>
    </source>
</evidence>
<dbReference type="Pfam" id="PF00400">
    <property type="entry name" value="WD40"/>
    <property type="match status" value="3"/>
</dbReference>
<evidence type="ECO:0000313" key="13">
    <source>
        <dbReference type="Proteomes" id="UP000886520"/>
    </source>
</evidence>
<evidence type="ECO:0000256" key="8">
    <source>
        <dbReference type="ARBA" id="ARBA00022989"/>
    </source>
</evidence>
<evidence type="ECO:0000256" key="1">
    <source>
        <dbReference type="ARBA" id="ARBA00004389"/>
    </source>
</evidence>
<evidence type="ECO:0000256" key="7">
    <source>
        <dbReference type="ARBA" id="ARBA00022927"/>
    </source>
</evidence>
<keyword evidence="8 11" id="KW-1133">Transmembrane helix</keyword>
<dbReference type="GO" id="GO:0005789">
    <property type="term" value="C:endoplasmic reticulum membrane"/>
    <property type="evidence" value="ECO:0007669"/>
    <property type="project" value="UniProtKB-SubCell"/>
</dbReference>
<sequence length="399" mass="43520">MSRRPRTRHLKAQKEGNSPLFCAAWASSGPNSRKEDISYVLSGKIASDTASASILELTRYDFKEDLLSEAIQQITEDDSPQSIAVHPGGDGAICSFSRSCKLYELGKKEHFQLKASDQNLVSLKGIGLQVALVFSADGSRLAAAGKDGHLRVFEWPSLNLLFDQPDGCGLLSSIDISLDGAFLAAIPATGNCCRVWEIEKSTIVATIQHTDKMEVFGSCRFSRDGTKPFLFLTLSKGGVGAIGVWVMDTWNKVGIKTFSKDPITSFAISDDGKWLAIGSAAGAIHVIEVKKMQTTQLLKNAHTSGLTFLGFSPNGRALLSFSSDSSVRVTKLNIGRVWKEWQIYALLLSLILASAVLFYIFFEHSDSFWNFPLGRDQPARPPPEAIYGSMADFDGGEFM</sequence>
<feature type="repeat" description="WD" evidence="10">
    <location>
        <begin position="299"/>
        <end position="329"/>
    </location>
</feature>
<evidence type="ECO:0000256" key="3">
    <source>
        <dbReference type="ARBA" id="ARBA00022574"/>
    </source>
</evidence>
<dbReference type="InterPro" id="IPR015943">
    <property type="entry name" value="WD40/YVTN_repeat-like_dom_sf"/>
</dbReference>
<evidence type="ECO:0000313" key="12">
    <source>
        <dbReference type="EMBL" id="KAI5073312.1"/>
    </source>
</evidence>
<accession>A0A9D4ZGM1</accession>
<dbReference type="SMART" id="SM00320">
    <property type="entry name" value="WD40"/>
    <property type="match status" value="5"/>
</dbReference>
<dbReference type="Proteomes" id="UP000886520">
    <property type="component" value="Chromosome 11"/>
</dbReference>
<protein>
    <recommendedName>
        <fullName evidence="14">SEC12-like protein 2</fullName>
    </recommendedName>
</protein>
<evidence type="ECO:0008006" key="14">
    <source>
        <dbReference type="Google" id="ProtNLM"/>
    </source>
</evidence>
<dbReference type="GO" id="GO:0015031">
    <property type="term" value="P:protein transport"/>
    <property type="evidence" value="ECO:0007669"/>
    <property type="project" value="UniProtKB-KW"/>
</dbReference>
<evidence type="ECO:0000256" key="4">
    <source>
        <dbReference type="ARBA" id="ARBA00022692"/>
    </source>
</evidence>
<evidence type="ECO:0000256" key="5">
    <source>
        <dbReference type="ARBA" id="ARBA00022737"/>
    </source>
</evidence>
<keyword evidence="7" id="KW-0653">Protein transport</keyword>
<evidence type="ECO:0000256" key="2">
    <source>
        <dbReference type="ARBA" id="ARBA00022448"/>
    </source>
</evidence>
<evidence type="ECO:0000256" key="6">
    <source>
        <dbReference type="ARBA" id="ARBA00022824"/>
    </source>
</evidence>
<name>A0A9D4ZGM1_ADICA</name>
<dbReference type="GO" id="GO:0003400">
    <property type="term" value="P:regulation of COPII vesicle coating"/>
    <property type="evidence" value="ECO:0007669"/>
    <property type="project" value="TreeGrafter"/>
</dbReference>
<gene>
    <name evidence="12" type="ORF">GOP47_0011325</name>
</gene>
<dbReference type="PANTHER" id="PTHR23284">
    <property type="entry name" value="PROLACTIN REGULATORY ELEMENT BINDING PROTEIN"/>
    <property type="match status" value="1"/>
</dbReference>
<dbReference type="PANTHER" id="PTHR23284:SF2">
    <property type="entry name" value="SEC12-LIKE PROTEIN 1"/>
    <property type="match status" value="1"/>
</dbReference>
<keyword evidence="5" id="KW-0677">Repeat</keyword>
<comment type="subcellular location">
    <subcellularLocation>
        <location evidence="1">Endoplasmic reticulum membrane</location>
        <topology evidence="1">Single-pass membrane protein</topology>
    </subcellularLocation>
</comment>
<dbReference type="PROSITE" id="PS50082">
    <property type="entry name" value="WD_REPEATS_2"/>
    <property type="match status" value="1"/>
</dbReference>
<evidence type="ECO:0000256" key="11">
    <source>
        <dbReference type="SAM" id="Phobius"/>
    </source>
</evidence>
<keyword evidence="3 10" id="KW-0853">WD repeat</keyword>